<evidence type="ECO:0000256" key="8">
    <source>
        <dbReference type="SAM" id="MobiDB-lite"/>
    </source>
</evidence>
<dbReference type="AlphaFoldDB" id="A0AA39U5N9"/>
<dbReference type="PROSITE" id="PS00440">
    <property type="entry name" value="ACYLTRANSF_C_2"/>
    <property type="match status" value="1"/>
</dbReference>
<gene>
    <name evidence="10" type="ORF">JMJ35_009400</name>
</gene>
<dbReference type="Proteomes" id="UP001166286">
    <property type="component" value="Unassembled WGS sequence"/>
</dbReference>
<dbReference type="GO" id="GO:0004092">
    <property type="term" value="F:carnitine O-acetyltransferase activity"/>
    <property type="evidence" value="ECO:0007669"/>
    <property type="project" value="TreeGrafter"/>
</dbReference>
<dbReference type="EMBL" id="JAFEKC020000021">
    <property type="protein sequence ID" value="KAK0508316.1"/>
    <property type="molecule type" value="Genomic_DNA"/>
</dbReference>
<comment type="similarity">
    <text evidence="1">Belongs to the carnitine/choline acetyltransferase family.</text>
</comment>
<feature type="region of interest" description="Disordered" evidence="8">
    <location>
        <begin position="408"/>
        <end position="427"/>
    </location>
</feature>
<dbReference type="GO" id="GO:0005739">
    <property type="term" value="C:mitochondrion"/>
    <property type="evidence" value="ECO:0007669"/>
    <property type="project" value="TreeGrafter"/>
</dbReference>
<feature type="domain" description="Choline/carnitine acyltransferase" evidence="9">
    <location>
        <begin position="68"/>
        <end position="710"/>
    </location>
</feature>
<feature type="region of interest" description="Disordered" evidence="8">
    <location>
        <begin position="1"/>
        <end position="58"/>
    </location>
</feature>
<feature type="active site" description="Proton acceptor" evidence="7">
    <location>
        <position position="374"/>
    </location>
</feature>
<dbReference type="InterPro" id="IPR042231">
    <property type="entry name" value="Cho/carn_acyl_trans_2"/>
</dbReference>
<keyword evidence="3" id="KW-0808">Transferase</keyword>
<dbReference type="FunFam" id="3.30.559.10:FF:000025">
    <property type="entry name" value="Carnitine acetyl transferase"/>
    <property type="match status" value="1"/>
</dbReference>
<evidence type="ECO:0000256" key="7">
    <source>
        <dbReference type="PIRSR" id="PIRSR600542-1"/>
    </source>
</evidence>
<organism evidence="10 11">
    <name type="scientific">Cladonia borealis</name>
    <dbReference type="NCBI Taxonomy" id="184061"/>
    <lineage>
        <taxon>Eukaryota</taxon>
        <taxon>Fungi</taxon>
        <taxon>Dikarya</taxon>
        <taxon>Ascomycota</taxon>
        <taxon>Pezizomycotina</taxon>
        <taxon>Lecanoromycetes</taxon>
        <taxon>OSLEUM clade</taxon>
        <taxon>Lecanoromycetidae</taxon>
        <taxon>Lecanorales</taxon>
        <taxon>Lecanorineae</taxon>
        <taxon>Cladoniaceae</taxon>
        <taxon>Cladonia</taxon>
    </lineage>
</organism>
<feature type="compositionally biased region" description="Basic residues" evidence="8">
    <location>
        <begin position="808"/>
        <end position="818"/>
    </location>
</feature>
<dbReference type="GO" id="GO:0009437">
    <property type="term" value="P:carnitine metabolic process"/>
    <property type="evidence" value="ECO:0007669"/>
    <property type="project" value="TreeGrafter"/>
</dbReference>
<feature type="compositionally biased region" description="Basic and acidic residues" evidence="8">
    <location>
        <begin position="754"/>
        <end position="764"/>
    </location>
</feature>
<accession>A0AA39U5N9</accession>
<evidence type="ECO:0000256" key="6">
    <source>
        <dbReference type="ARBA" id="ARBA00023315"/>
    </source>
</evidence>
<feature type="compositionally biased region" description="Polar residues" evidence="8">
    <location>
        <begin position="609"/>
        <end position="640"/>
    </location>
</feature>
<feature type="compositionally biased region" description="Polar residues" evidence="8">
    <location>
        <begin position="1"/>
        <end position="22"/>
    </location>
</feature>
<evidence type="ECO:0000256" key="3">
    <source>
        <dbReference type="ARBA" id="ARBA00022679"/>
    </source>
</evidence>
<feature type="region of interest" description="Disordered" evidence="8">
    <location>
        <begin position="789"/>
        <end position="818"/>
    </location>
</feature>
<feature type="compositionally biased region" description="Basic and acidic residues" evidence="8">
    <location>
        <begin position="734"/>
        <end position="746"/>
    </location>
</feature>
<dbReference type="InterPro" id="IPR039551">
    <property type="entry name" value="Cho/carn_acyl_trans"/>
</dbReference>
<evidence type="ECO:0000256" key="1">
    <source>
        <dbReference type="ARBA" id="ARBA00005232"/>
    </source>
</evidence>
<keyword evidence="6" id="KW-0012">Acyltransferase</keyword>
<dbReference type="PANTHER" id="PTHR22589:SF29">
    <property type="entry name" value="MITOCHONDRIAL CARNITINE O-ACETYLTRANSFERASE-RELATED"/>
    <property type="match status" value="1"/>
</dbReference>
<keyword evidence="5" id="KW-0443">Lipid metabolism</keyword>
<evidence type="ECO:0000259" key="9">
    <source>
        <dbReference type="Pfam" id="PF00755"/>
    </source>
</evidence>
<dbReference type="FunFam" id="3.30.559.10:FF:000019">
    <property type="entry name" value="Carnitine acetyl transferase"/>
    <property type="match status" value="1"/>
</dbReference>
<dbReference type="Pfam" id="PF00755">
    <property type="entry name" value="Carn_acyltransf"/>
    <property type="match status" value="1"/>
</dbReference>
<feature type="compositionally biased region" description="Polar residues" evidence="8">
    <location>
        <begin position="591"/>
        <end position="600"/>
    </location>
</feature>
<proteinExistence type="inferred from homology"/>
<dbReference type="PANTHER" id="PTHR22589">
    <property type="entry name" value="CARNITINE O-ACYLTRANSFERASE"/>
    <property type="match status" value="1"/>
</dbReference>
<evidence type="ECO:0000256" key="5">
    <source>
        <dbReference type="ARBA" id="ARBA00023098"/>
    </source>
</evidence>
<evidence type="ECO:0000256" key="4">
    <source>
        <dbReference type="ARBA" id="ARBA00022832"/>
    </source>
</evidence>
<comment type="caution">
    <text evidence="10">The sequence shown here is derived from an EMBL/GenBank/DDBJ whole genome shotgun (WGS) entry which is preliminary data.</text>
</comment>
<sequence>MTVRTFTMPKSLNESLAQSQPPISDAERPSNKDAQESFSPEQKEPLAHHGVKEKPGITFAAQDKLPKLPIPELESTLKKYQDVLKPLQSQREQQDTAAAVEDFIKGDGGELQLRLKKYATGKTSYIEQFWYDSYLNFDNPVVLNLNPFFLLEDDPTPARNNQVTRAASLVISALCFVRAVRREELPPDTLKGQPLDMYQYSRMFGTARVPTENGCQIAQDSGAKHIVVICKGQFYWFDVLDDNADLIMSEKDMAINLQVVVDDADETPIHEAAKGALGVLSTENRKIWSGLRDVLTRDEDSNNAECLAIVDSALFVLCLDYVEPETSAQLCGNMLCGTSEIVKGVQVGTCTNRWYDKLQIIVCKNGSAGINFEHTGVDGHTVLRFASDVYTDTILRFAKSINGQAPSLWASNSPDPSKRDPDSFGDVSTTPHKLEWDMLPELSTALRFAETRLADLIQQNEFETLEFSGYGKNFMTSTGFSPDAFVQMAFQAAYYGLYGRLENTYEPAMTKAFLHGRTEAIRTVSEESANFVRTFWAENPAIQKIDALRKACQRHTARTKECAKALGQDRHLYALYCVWQRAVDEEGAEAASSNGMSDGYSSPVDAGSGYSSPKRNSSVFHEESSVSPSPNSKQQVSQQMPALFSDAGWDKINNTIISTSNCGNPSLRQFGFGPSSGDGFGIGYIIKDDSVSICASSKHRQTKRYIDALEAYFLEIRRLLRSTQQKNKSPKASRAREVEDRPDTGAKRSKGRVIKGEEAPVETKEESDDDGLGGYGFFDAGMLQLALKASQEERDRPSERAIGNAKRSVGKKLRLNDY</sequence>
<dbReference type="InterPro" id="IPR023213">
    <property type="entry name" value="CAT-like_dom_sf"/>
</dbReference>
<keyword evidence="2" id="KW-0813">Transport</keyword>
<dbReference type="GO" id="GO:0006631">
    <property type="term" value="P:fatty acid metabolic process"/>
    <property type="evidence" value="ECO:0007669"/>
    <property type="project" value="UniProtKB-KW"/>
</dbReference>
<feature type="region of interest" description="Disordered" evidence="8">
    <location>
        <begin position="590"/>
        <end position="640"/>
    </location>
</feature>
<keyword evidence="11" id="KW-1185">Reference proteome</keyword>
<evidence type="ECO:0000313" key="11">
    <source>
        <dbReference type="Proteomes" id="UP001166286"/>
    </source>
</evidence>
<dbReference type="PROSITE" id="PS00439">
    <property type="entry name" value="ACYLTRANSF_C_1"/>
    <property type="match status" value="1"/>
</dbReference>
<dbReference type="FunFam" id="3.30.559.70:FF:000003">
    <property type="entry name" value="Carnitine acetyl transferase FacC"/>
    <property type="match status" value="1"/>
</dbReference>
<keyword evidence="4" id="KW-0276">Fatty acid metabolism</keyword>
<dbReference type="Gene3D" id="3.30.559.70">
    <property type="entry name" value="Choline/Carnitine o-acyltransferase, domain 2"/>
    <property type="match status" value="1"/>
</dbReference>
<reference evidence="10" key="1">
    <citation type="submission" date="2023-03" db="EMBL/GenBank/DDBJ databases">
        <title>Complete genome of Cladonia borealis.</title>
        <authorList>
            <person name="Park H."/>
        </authorList>
    </citation>
    <scope>NUCLEOTIDE SEQUENCE</scope>
    <source>
        <strain evidence="10">ANT050790</strain>
    </source>
</reference>
<feature type="region of interest" description="Disordered" evidence="8">
    <location>
        <begin position="723"/>
        <end position="775"/>
    </location>
</feature>
<dbReference type="InterPro" id="IPR000542">
    <property type="entry name" value="Carn_acyl_trans"/>
</dbReference>
<evidence type="ECO:0000256" key="2">
    <source>
        <dbReference type="ARBA" id="ARBA00022448"/>
    </source>
</evidence>
<name>A0AA39U5N9_9LECA</name>
<feature type="compositionally biased region" description="Basic and acidic residues" evidence="8">
    <location>
        <begin position="790"/>
        <end position="799"/>
    </location>
</feature>
<feature type="compositionally biased region" description="Basic and acidic residues" evidence="8">
    <location>
        <begin position="25"/>
        <end position="55"/>
    </location>
</feature>
<dbReference type="Gene3D" id="1.10.275.20">
    <property type="entry name" value="Choline/Carnitine o-acyltransferase"/>
    <property type="match status" value="1"/>
</dbReference>
<dbReference type="SUPFAM" id="SSF52777">
    <property type="entry name" value="CoA-dependent acyltransferases"/>
    <property type="match status" value="2"/>
</dbReference>
<protein>
    <recommendedName>
        <fullName evidence="9">Choline/carnitine acyltransferase domain-containing protein</fullName>
    </recommendedName>
</protein>
<dbReference type="Gene3D" id="3.30.559.10">
    <property type="entry name" value="Chloramphenicol acetyltransferase-like domain"/>
    <property type="match status" value="1"/>
</dbReference>
<dbReference type="InterPro" id="IPR042572">
    <property type="entry name" value="Carn_acyl_trans_N"/>
</dbReference>
<evidence type="ECO:0000313" key="10">
    <source>
        <dbReference type="EMBL" id="KAK0508316.1"/>
    </source>
</evidence>